<feature type="binding site" evidence="7">
    <location>
        <begin position="288"/>
        <end position="294"/>
    </location>
    <ligand>
        <name>S-adenosyl-L-methionine</name>
        <dbReference type="ChEBI" id="CHEBI:59789"/>
    </ligand>
</feature>
<evidence type="ECO:0000313" key="10">
    <source>
        <dbReference type="EMBL" id="KWX00729.1"/>
    </source>
</evidence>
<protein>
    <submittedName>
        <fullName evidence="10">Ribosomal RNA small subunit methyltransferase B</fullName>
    </submittedName>
</protein>
<evidence type="ECO:0000256" key="4">
    <source>
        <dbReference type="ARBA" id="ARBA00022691"/>
    </source>
</evidence>
<name>A0A132MSD8_9ACTN</name>
<dbReference type="EMBL" id="LAXD01000001">
    <property type="protein sequence ID" value="KWX00729.1"/>
    <property type="molecule type" value="Genomic_DNA"/>
</dbReference>
<dbReference type="SUPFAM" id="SSF53335">
    <property type="entry name" value="S-adenosyl-L-methionine-dependent methyltransferases"/>
    <property type="match status" value="1"/>
</dbReference>
<evidence type="ECO:0000256" key="8">
    <source>
        <dbReference type="SAM" id="MobiDB-lite"/>
    </source>
</evidence>
<reference evidence="11" key="1">
    <citation type="submission" date="2015-04" db="EMBL/GenBank/DDBJ databases">
        <title>Physiological reanalysis, assessment of diazotrophy, and genome sequences of multiple isolates of Streptomyces thermoautotrophicus.</title>
        <authorList>
            <person name="MacKellar D.C."/>
            <person name="Lieber L."/>
            <person name="Norman J."/>
            <person name="Bolger A."/>
            <person name="Tobin C."/>
            <person name="Murray J.W."/>
            <person name="Chang R."/>
            <person name="Ford T."/>
            <person name="Nguyen P.Q."/>
            <person name="Woodward J."/>
            <person name="Permingeat H."/>
            <person name="Joshi N.S."/>
            <person name="Silver P.A."/>
            <person name="Usadel B."/>
            <person name="Rutherford A.W."/>
            <person name="Friesen M."/>
            <person name="Prell J."/>
        </authorList>
    </citation>
    <scope>NUCLEOTIDE SEQUENCE [LARGE SCALE GENOMIC DNA]</scope>
    <source>
        <strain evidence="11">H1</strain>
    </source>
</reference>
<dbReference type="PATRIC" id="fig|1469144.10.peg.1900"/>
<dbReference type="InterPro" id="IPR029063">
    <property type="entry name" value="SAM-dependent_MTases_sf"/>
</dbReference>
<organism evidence="10 11">
    <name type="scientific">Carbonactinospora thermoautotrophica</name>
    <dbReference type="NCBI Taxonomy" id="1469144"/>
    <lineage>
        <taxon>Bacteria</taxon>
        <taxon>Bacillati</taxon>
        <taxon>Actinomycetota</taxon>
        <taxon>Actinomycetes</taxon>
        <taxon>Kitasatosporales</taxon>
        <taxon>Carbonactinosporaceae</taxon>
        <taxon>Carbonactinospora</taxon>
    </lineage>
</organism>
<dbReference type="RefSeq" id="WP_066886452.1">
    <property type="nucleotide sequence ID" value="NZ_LAXD01000001.1"/>
</dbReference>
<dbReference type="InterPro" id="IPR035926">
    <property type="entry name" value="NusB-like_sf"/>
</dbReference>
<dbReference type="PROSITE" id="PS51686">
    <property type="entry name" value="SAM_MT_RSMB_NOP"/>
    <property type="match status" value="1"/>
</dbReference>
<keyword evidence="4 7" id="KW-0949">S-adenosyl-L-methionine</keyword>
<dbReference type="OrthoDB" id="9810297at2"/>
<dbReference type="InterPro" id="IPR049560">
    <property type="entry name" value="MeTrfase_RsmB-F_NOP2_cat"/>
</dbReference>
<comment type="similarity">
    <text evidence="1 7">Belongs to the class I-like SAM-binding methyltransferase superfamily. RsmB/NOP family.</text>
</comment>
<dbReference type="AlphaFoldDB" id="A0A132MSD8"/>
<evidence type="ECO:0000256" key="1">
    <source>
        <dbReference type="ARBA" id="ARBA00007494"/>
    </source>
</evidence>
<dbReference type="GO" id="GO:0001510">
    <property type="term" value="P:RNA methylation"/>
    <property type="evidence" value="ECO:0007669"/>
    <property type="project" value="InterPro"/>
</dbReference>
<comment type="function">
    <text evidence="6">May act as RNA methyltransferase.</text>
</comment>
<sequence>MTRRPAGYPRQNRRPAPRGTRPDPARRLAYEVLRAVHDRDAYANLVLPALLRERGLEGRDAAFATELTYGTLRGQGTYDVVLGACVDRPLDQVDPPLLDLLRLGAHQLLAMRVPAHAAVSATVDLARAVTGEGRAKFVNAVLRRVAARDLEGWLGEVAPPYATDPAGHLAVAHAHPRWVVNALRDALTAAGGGSWEETADLLRADNLRPQVTLVARPGQAEVAELVGLGAEPGRWSPYAAVLPEGDPHALEPVRAGRAAVQDEGSQLVALALARAPLVGPDARWLDLCAGPGGKAALLAGLAPGADLLAVELQPHRARLVSRALAHAPGRHQVVVADGRDPAWRTGVFDRVLLDAPCTGLGALRRRPEVRWRRRPEDVPELARLQRELLRSALDAVRPGGLVAYVTCSPHLAETRVVVDDVLGERAGGVAYVDARPLFPAGMPDLGPGPVVQLWPHRHGTDAMFLALLRRVG</sequence>
<feature type="domain" description="SAM-dependent MTase RsmB/NOP-type" evidence="9">
    <location>
        <begin position="187"/>
        <end position="471"/>
    </location>
</feature>
<evidence type="ECO:0000259" key="9">
    <source>
        <dbReference type="PROSITE" id="PS51686"/>
    </source>
</evidence>
<dbReference type="Gene3D" id="3.40.50.150">
    <property type="entry name" value="Vaccinia Virus protein VP39"/>
    <property type="match status" value="1"/>
</dbReference>
<dbReference type="PROSITE" id="PS01153">
    <property type="entry name" value="NOL1_NOP2_SUN"/>
    <property type="match status" value="1"/>
</dbReference>
<dbReference type="InterPro" id="IPR023267">
    <property type="entry name" value="RCMT"/>
</dbReference>
<dbReference type="GO" id="GO:0003723">
    <property type="term" value="F:RNA binding"/>
    <property type="evidence" value="ECO:0007669"/>
    <property type="project" value="UniProtKB-UniRule"/>
</dbReference>
<keyword evidence="11" id="KW-1185">Reference proteome</keyword>
<dbReference type="FunFam" id="3.40.50.150:FF:000257">
    <property type="entry name" value="16S rRNA methyltransferase"/>
    <property type="match status" value="1"/>
</dbReference>
<dbReference type="PRINTS" id="PR02008">
    <property type="entry name" value="RCMTFAMILY"/>
</dbReference>
<dbReference type="PANTHER" id="PTHR22807">
    <property type="entry name" value="NOP2 YEAST -RELATED NOL1/NOP2/FMU SUN DOMAIN-CONTAINING"/>
    <property type="match status" value="1"/>
</dbReference>
<keyword evidence="2 7" id="KW-0489">Methyltransferase</keyword>
<feature type="binding site" evidence="7">
    <location>
        <position position="337"/>
    </location>
    <ligand>
        <name>S-adenosyl-L-methionine</name>
        <dbReference type="ChEBI" id="CHEBI:59789"/>
    </ligand>
</feature>
<dbReference type="CDD" id="cd02440">
    <property type="entry name" value="AdoMet_MTases"/>
    <property type="match status" value="1"/>
</dbReference>
<dbReference type="InterPro" id="IPR001678">
    <property type="entry name" value="MeTrfase_RsmB-F_NOP2_dom"/>
</dbReference>
<keyword evidence="3 7" id="KW-0808">Transferase</keyword>
<dbReference type="GO" id="GO:0006355">
    <property type="term" value="P:regulation of DNA-templated transcription"/>
    <property type="evidence" value="ECO:0007669"/>
    <property type="project" value="InterPro"/>
</dbReference>
<evidence type="ECO:0000256" key="2">
    <source>
        <dbReference type="ARBA" id="ARBA00022603"/>
    </source>
</evidence>
<feature type="region of interest" description="Disordered" evidence="8">
    <location>
        <begin position="1"/>
        <end position="24"/>
    </location>
</feature>
<dbReference type="SUPFAM" id="SSF48013">
    <property type="entry name" value="NusB-like"/>
    <property type="match status" value="1"/>
</dbReference>
<evidence type="ECO:0000256" key="3">
    <source>
        <dbReference type="ARBA" id="ARBA00022679"/>
    </source>
</evidence>
<proteinExistence type="inferred from homology"/>
<evidence type="ECO:0000256" key="7">
    <source>
        <dbReference type="PROSITE-ProRule" id="PRU01023"/>
    </source>
</evidence>
<evidence type="ECO:0000313" key="11">
    <source>
        <dbReference type="Proteomes" id="UP000070188"/>
    </source>
</evidence>
<feature type="binding site" evidence="7">
    <location>
        <position position="311"/>
    </location>
    <ligand>
        <name>S-adenosyl-L-methionine</name>
        <dbReference type="ChEBI" id="CHEBI:59789"/>
    </ligand>
</feature>
<gene>
    <name evidence="10" type="ORF">LI90_1752</name>
</gene>
<dbReference type="Pfam" id="PF01029">
    <property type="entry name" value="NusB"/>
    <property type="match status" value="1"/>
</dbReference>
<accession>A0A132MSD8</accession>
<dbReference type="InterPro" id="IPR018314">
    <property type="entry name" value="RsmB/NOL1/NOP2-like_CS"/>
</dbReference>
<dbReference type="InterPro" id="IPR006027">
    <property type="entry name" value="NusB_RsmB_TIM44"/>
</dbReference>
<feature type="binding site" evidence="7">
    <location>
        <position position="354"/>
    </location>
    <ligand>
        <name>S-adenosyl-L-methionine</name>
        <dbReference type="ChEBI" id="CHEBI:59789"/>
    </ligand>
</feature>
<dbReference type="Pfam" id="PF01189">
    <property type="entry name" value="Methyltr_RsmB-F"/>
    <property type="match status" value="1"/>
</dbReference>
<comment type="caution">
    <text evidence="10">The sequence shown here is derived from an EMBL/GenBank/DDBJ whole genome shotgun (WGS) entry which is preliminary data.</text>
</comment>
<feature type="active site" description="Nucleophile" evidence="7">
    <location>
        <position position="407"/>
    </location>
</feature>
<keyword evidence="5 7" id="KW-0694">RNA-binding</keyword>
<dbReference type="GO" id="GO:0008173">
    <property type="term" value="F:RNA methyltransferase activity"/>
    <property type="evidence" value="ECO:0007669"/>
    <property type="project" value="InterPro"/>
</dbReference>
<evidence type="ECO:0000256" key="6">
    <source>
        <dbReference type="ARBA" id="ARBA00059465"/>
    </source>
</evidence>
<dbReference type="PANTHER" id="PTHR22807:SF53">
    <property type="entry name" value="RIBOSOMAL RNA SMALL SUBUNIT METHYLTRANSFERASE B-RELATED"/>
    <property type="match status" value="1"/>
</dbReference>
<dbReference type="Gene3D" id="1.10.940.10">
    <property type="entry name" value="NusB-like"/>
    <property type="match status" value="1"/>
</dbReference>
<dbReference type="STRING" id="1469144.LI90_1752"/>
<dbReference type="Proteomes" id="UP000070188">
    <property type="component" value="Unassembled WGS sequence"/>
</dbReference>
<evidence type="ECO:0000256" key="5">
    <source>
        <dbReference type="ARBA" id="ARBA00022884"/>
    </source>
</evidence>